<name>A0AAP0G4E8_9ASPA</name>
<dbReference type="AlphaFoldDB" id="A0AAP0G4E8"/>
<reference evidence="3 4" key="1">
    <citation type="journal article" date="2022" name="Nat. Plants">
        <title>Genomes of leafy and leafless Platanthera orchids illuminate the evolution of mycoheterotrophy.</title>
        <authorList>
            <person name="Li M.H."/>
            <person name="Liu K.W."/>
            <person name="Li Z."/>
            <person name="Lu H.C."/>
            <person name="Ye Q.L."/>
            <person name="Zhang D."/>
            <person name="Wang J.Y."/>
            <person name="Li Y.F."/>
            <person name="Zhong Z.M."/>
            <person name="Liu X."/>
            <person name="Yu X."/>
            <person name="Liu D.K."/>
            <person name="Tu X.D."/>
            <person name="Liu B."/>
            <person name="Hao Y."/>
            <person name="Liao X.Y."/>
            <person name="Jiang Y.T."/>
            <person name="Sun W.H."/>
            <person name="Chen J."/>
            <person name="Chen Y.Q."/>
            <person name="Ai Y."/>
            <person name="Zhai J.W."/>
            <person name="Wu S.S."/>
            <person name="Zhou Z."/>
            <person name="Hsiao Y.Y."/>
            <person name="Wu W.L."/>
            <person name="Chen Y.Y."/>
            <person name="Lin Y.F."/>
            <person name="Hsu J.L."/>
            <person name="Li C.Y."/>
            <person name="Wang Z.W."/>
            <person name="Zhao X."/>
            <person name="Zhong W.Y."/>
            <person name="Ma X.K."/>
            <person name="Ma L."/>
            <person name="Huang J."/>
            <person name="Chen G.Z."/>
            <person name="Huang M.Z."/>
            <person name="Huang L."/>
            <person name="Peng D.H."/>
            <person name="Luo Y.B."/>
            <person name="Zou S.Q."/>
            <person name="Chen S.P."/>
            <person name="Lan S."/>
            <person name="Tsai W.C."/>
            <person name="Van de Peer Y."/>
            <person name="Liu Z.J."/>
        </authorList>
    </citation>
    <scope>NUCLEOTIDE SEQUENCE [LARGE SCALE GENOMIC DNA]</scope>
    <source>
        <strain evidence="3">Lor287</strain>
    </source>
</reference>
<evidence type="ECO:0000313" key="3">
    <source>
        <dbReference type="EMBL" id="KAK8936507.1"/>
    </source>
</evidence>
<protein>
    <recommendedName>
        <fullName evidence="2">C2 domain-containing protein</fullName>
    </recommendedName>
</protein>
<dbReference type="PANTHER" id="PTHR31208:SF2">
    <property type="entry name" value="DOMAIN-CONTAINING PROTEIN, PUTATIVE, EXPRESSED-RELATED"/>
    <property type="match status" value="1"/>
</dbReference>
<dbReference type="SMART" id="SM00239">
    <property type="entry name" value="C2"/>
    <property type="match status" value="1"/>
</dbReference>
<feature type="region of interest" description="Disordered" evidence="1">
    <location>
        <begin position="325"/>
        <end position="348"/>
    </location>
</feature>
<sequence>MAIVDGFIGSLEVLVHQARDIHNICIYQKQDVYARLRLTSDPEISVSTKIINGGGKHPVFNETLHLSVRTLDSSLRCELWMLSRVKNYLEDQLLGFALVPFSQFVAGNGKTMREFELSSTDLFHSPAGFVSLTISYTGSAEDLVAPTSTVRNDLSTDVSGDESIPCEYANLEFPDLNVANENKMMISEYLGIPCPNSESQNGDECLISANCFDCPPEKNIDIFSTDCEASSAAGAAKNDSPLSIVSPANSESSGITGSPNQKGEKSEIAESGATSSEKPLLMPVININIEPEQPVVQQDIVDLYMKSMQQFTESLAKMKFPLNFENNSSSSNNNNNIDNGKDEASEKRGARVFYGSRAFF</sequence>
<dbReference type="EMBL" id="JBBWWQ010000010">
    <property type="protein sequence ID" value="KAK8936507.1"/>
    <property type="molecule type" value="Genomic_DNA"/>
</dbReference>
<gene>
    <name evidence="3" type="ORF">KSP39_PZI012200</name>
</gene>
<dbReference type="Gene3D" id="2.60.40.150">
    <property type="entry name" value="C2 domain"/>
    <property type="match status" value="1"/>
</dbReference>
<comment type="caution">
    <text evidence="3">The sequence shown here is derived from an EMBL/GenBank/DDBJ whole genome shotgun (WGS) entry which is preliminary data.</text>
</comment>
<dbReference type="InterPro" id="IPR035892">
    <property type="entry name" value="C2_domain_sf"/>
</dbReference>
<feature type="region of interest" description="Disordered" evidence="1">
    <location>
        <begin position="236"/>
        <end position="275"/>
    </location>
</feature>
<dbReference type="PANTHER" id="PTHR31208">
    <property type="entry name" value="EXPRESSED PROTEIN"/>
    <property type="match status" value="1"/>
</dbReference>
<accession>A0AAP0G4E8</accession>
<proteinExistence type="predicted"/>
<dbReference type="Proteomes" id="UP001418222">
    <property type="component" value="Unassembled WGS sequence"/>
</dbReference>
<feature type="compositionally biased region" description="Polar residues" evidence="1">
    <location>
        <begin position="240"/>
        <end position="261"/>
    </location>
</feature>
<dbReference type="InterPro" id="IPR000008">
    <property type="entry name" value="C2_dom"/>
</dbReference>
<feature type="domain" description="C2" evidence="2">
    <location>
        <begin position="1"/>
        <end position="115"/>
    </location>
</feature>
<dbReference type="PROSITE" id="PS50004">
    <property type="entry name" value="C2"/>
    <property type="match status" value="1"/>
</dbReference>
<evidence type="ECO:0000259" key="2">
    <source>
        <dbReference type="PROSITE" id="PS50004"/>
    </source>
</evidence>
<evidence type="ECO:0000313" key="4">
    <source>
        <dbReference type="Proteomes" id="UP001418222"/>
    </source>
</evidence>
<feature type="compositionally biased region" description="Low complexity" evidence="1">
    <location>
        <begin position="326"/>
        <end position="336"/>
    </location>
</feature>
<keyword evidence="4" id="KW-1185">Reference proteome</keyword>
<dbReference type="SUPFAM" id="SSF49562">
    <property type="entry name" value="C2 domain (Calcium/lipid-binding domain, CaLB)"/>
    <property type="match status" value="1"/>
</dbReference>
<dbReference type="Pfam" id="PF00168">
    <property type="entry name" value="C2"/>
    <property type="match status" value="1"/>
</dbReference>
<organism evidence="3 4">
    <name type="scientific">Platanthera zijinensis</name>
    <dbReference type="NCBI Taxonomy" id="2320716"/>
    <lineage>
        <taxon>Eukaryota</taxon>
        <taxon>Viridiplantae</taxon>
        <taxon>Streptophyta</taxon>
        <taxon>Embryophyta</taxon>
        <taxon>Tracheophyta</taxon>
        <taxon>Spermatophyta</taxon>
        <taxon>Magnoliopsida</taxon>
        <taxon>Liliopsida</taxon>
        <taxon>Asparagales</taxon>
        <taxon>Orchidaceae</taxon>
        <taxon>Orchidoideae</taxon>
        <taxon>Orchideae</taxon>
        <taxon>Orchidinae</taxon>
        <taxon>Platanthera</taxon>
    </lineage>
</organism>
<feature type="compositionally biased region" description="Basic and acidic residues" evidence="1">
    <location>
        <begin position="339"/>
        <end position="348"/>
    </location>
</feature>
<evidence type="ECO:0000256" key="1">
    <source>
        <dbReference type="SAM" id="MobiDB-lite"/>
    </source>
</evidence>